<dbReference type="Pfam" id="PF04149">
    <property type="entry name" value="DUF397"/>
    <property type="match status" value="1"/>
</dbReference>
<protein>
    <submittedName>
        <fullName evidence="2">DUF397 domain-containing protein</fullName>
    </submittedName>
</protein>
<dbReference type="Proteomes" id="UP000263377">
    <property type="component" value="Unassembled WGS sequence"/>
</dbReference>
<evidence type="ECO:0000259" key="1">
    <source>
        <dbReference type="Pfam" id="PF04149"/>
    </source>
</evidence>
<dbReference type="AlphaFoldDB" id="A0A372ZVL8"/>
<name>A0A372ZVL8_9ACTN</name>
<dbReference type="EMBL" id="QVIG01000001">
    <property type="protein sequence ID" value="RGD59440.1"/>
    <property type="molecule type" value="Genomic_DNA"/>
</dbReference>
<gene>
    <name evidence="2" type="ORF">DR950_18035</name>
</gene>
<evidence type="ECO:0000313" key="3">
    <source>
        <dbReference type="Proteomes" id="UP000263377"/>
    </source>
</evidence>
<evidence type="ECO:0000313" key="2">
    <source>
        <dbReference type="EMBL" id="RGD59440.1"/>
    </source>
</evidence>
<dbReference type="InterPro" id="IPR007278">
    <property type="entry name" value="DUF397"/>
</dbReference>
<proteinExistence type="predicted"/>
<dbReference type="RefSeq" id="WP_117487638.1">
    <property type="nucleotide sequence ID" value="NZ_QVIG01000001.1"/>
</dbReference>
<feature type="domain" description="DUF397" evidence="1">
    <location>
        <begin position="12"/>
        <end position="63"/>
    </location>
</feature>
<comment type="caution">
    <text evidence="2">The sequence shown here is derived from an EMBL/GenBank/DDBJ whole genome shotgun (WGS) entry which is preliminary data.</text>
</comment>
<reference evidence="2 3" key="1">
    <citation type="submission" date="2018-08" db="EMBL/GenBank/DDBJ databases">
        <title>Diversity &amp; Physiological Properties of Lignin-Decomposing Actinobacteria from Soil.</title>
        <authorList>
            <person name="Roh S.G."/>
            <person name="Kim S.B."/>
        </authorList>
    </citation>
    <scope>NUCLEOTIDE SEQUENCE [LARGE SCALE GENOMIC DNA]</scope>
    <source>
        <strain evidence="2 3">MMS17-GH009</strain>
    </source>
</reference>
<accession>A0A372ZVL8</accession>
<organism evidence="2 3">
    <name type="scientific">Kitasatospora xanthocidica</name>
    <dbReference type="NCBI Taxonomy" id="83382"/>
    <lineage>
        <taxon>Bacteria</taxon>
        <taxon>Bacillati</taxon>
        <taxon>Actinomycetota</taxon>
        <taxon>Actinomycetes</taxon>
        <taxon>Kitasatosporales</taxon>
        <taxon>Streptomycetaceae</taxon>
        <taxon>Kitasatospora</taxon>
    </lineage>
</organism>
<sequence length="73" mass="7814">MNIENASALNVTWRKSSRSNQNDNCVEFAFPADRGSFVRDSKNPEGPALALTAQAHTALIAAVSSGEFDFGIV</sequence>
<keyword evidence="3" id="KW-1185">Reference proteome</keyword>